<keyword evidence="3" id="KW-0732">Signal</keyword>
<feature type="signal peptide" evidence="3">
    <location>
        <begin position="1"/>
        <end position="19"/>
    </location>
</feature>
<keyword evidence="2 5" id="KW-0378">Hydrolase</keyword>
<dbReference type="PROSITE" id="PS51677">
    <property type="entry name" value="NODB"/>
    <property type="match status" value="1"/>
</dbReference>
<comment type="caution">
    <text evidence="5">The sequence shown here is derived from an EMBL/GenBank/DDBJ whole genome shotgun (WGS) entry which is preliminary data.</text>
</comment>
<feature type="chain" id="PRO_5046156221" evidence="3">
    <location>
        <begin position="20"/>
        <end position="278"/>
    </location>
</feature>
<dbReference type="SUPFAM" id="SSF88713">
    <property type="entry name" value="Glycoside hydrolase/deacetylase"/>
    <property type="match status" value="1"/>
</dbReference>
<dbReference type="PANTHER" id="PTHR10587:SF133">
    <property type="entry name" value="CHITIN DEACETYLASE 1-RELATED"/>
    <property type="match status" value="1"/>
</dbReference>
<proteinExistence type="predicted"/>
<protein>
    <submittedName>
        <fullName evidence="5">Polysaccharide deacetylase family protein</fullName>
        <ecNumber evidence="5">3.-.-.-</ecNumber>
    </submittedName>
</protein>
<evidence type="ECO:0000313" key="5">
    <source>
        <dbReference type="EMBL" id="MDO7882388.1"/>
    </source>
</evidence>
<keyword evidence="1" id="KW-0479">Metal-binding</keyword>
<gene>
    <name evidence="5" type="ORF">Q5716_09155</name>
</gene>
<feature type="domain" description="NodB homology" evidence="4">
    <location>
        <begin position="87"/>
        <end position="278"/>
    </location>
</feature>
<dbReference type="Gene3D" id="3.20.20.370">
    <property type="entry name" value="Glycoside hydrolase/deacetylase"/>
    <property type="match status" value="1"/>
</dbReference>
<dbReference type="CDD" id="cd10917">
    <property type="entry name" value="CE4_NodB_like_6s_7s"/>
    <property type="match status" value="1"/>
</dbReference>
<name>A0ABT9BMX7_9MICO</name>
<dbReference type="RefSeq" id="WP_305002766.1">
    <property type="nucleotide sequence ID" value="NZ_JAUQUB010000001.1"/>
</dbReference>
<evidence type="ECO:0000256" key="1">
    <source>
        <dbReference type="ARBA" id="ARBA00022723"/>
    </source>
</evidence>
<dbReference type="InterPro" id="IPR050248">
    <property type="entry name" value="Polysacc_deacetylase_ArnD"/>
</dbReference>
<dbReference type="Proteomes" id="UP001241072">
    <property type="component" value="Unassembled WGS sequence"/>
</dbReference>
<sequence length="278" mass="29845">MRRRSVLAALGLTGLSALAAFGGGALFGAATPAPAAAPPLLRAGRTPRLPLRPQPAAAALPPHFFAPTLEKRESPYGTISDLPGEGNLLALTVDDGGDGDVIAAYARWMAECGMRVTFFVTGSLAGWAQHADLLLPLVQNGQVQLANHTWTHSSLPTLTDDQIRDDLGINDAFIRDTFGVDAKPYFRPPFGHLDDRVQAAAASIGYTVPVLWYGSLADATPISDADLLAMANEWLLPQHIVIGHANYPTVTYHFREIADILRARGLQPVTLDDVWERP</sequence>
<evidence type="ECO:0000256" key="3">
    <source>
        <dbReference type="SAM" id="SignalP"/>
    </source>
</evidence>
<keyword evidence="6" id="KW-1185">Reference proteome</keyword>
<dbReference type="EMBL" id="JAUQUB010000001">
    <property type="protein sequence ID" value="MDO7882388.1"/>
    <property type="molecule type" value="Genomic_DNA"/>
</dbReference>
<dbReference type="Pfam" id="PF01522">
    <property type="entry name" value="Polysacc_deac_1"/>
    <property type="match status" value="1"/>
</dbReference>
<dbReference type="EC" id="3.-.-.-" evidence="5"/>
<evidence type="ECO:0000256" key="2">
    <source>
        <dbReference type="ARBA" id="ARBA00022801"/>
    </source>
</evidence>
<dbReference type="InterPro" id="IPR011330">
    <property type="entry name" value="Glyco_hydro/deAcase_b/a-brl"/>
</dbReference>
<dbReference type="GO" id="GO:0016787">
    <property type="term" value="F:hydrolase activity"/>
    <property type="evidence" value="ECO:0007669"/>
    <property type="project" value="UniProtKB-KW"/>
</dbReference>
<reference evidence="5 6" key="1">
    <citation type="submission" date="2023-07" db="EMBL/GenBank/DDBJ databases">
        <title>Protaetiibacter sp. nov WY-16 isolated from soil.</title>
        <authorList>
            <person name="Liu B."/>
            <person name="Wan Y."/>
        </authorList>
    </citation>
    <scope>NUCLEOTIDE SEQUENCE [LARGE SCALE GENOMIC DNA]</scope>
    <source>
        <strain evidence="5 6">WY-16</strain>
    </source>
</reference>
<evidence type="ECO:0000313" key="6">
    <source>
        <dbReference type="Proteomes" id="UP001241072"/>
    </source>
</evidence>
<dbReference type="PANTHER" id="PTHR10587">
    <property type="entry name" value="GLYCOSYL TRANSFERASE-RELATED"/>
    <property type="match status" value="1"/>
</dbReference>
<dbReference type="InterPro" id="IPR002509">
    <property type="entry name" value="NODB_dom"/>
</dbReference>
<organism evidence="5 6">
    <name type="scientific">Antiquaquibacter soli</name>
    <dbReference type="NCBI Taxonomy" id="3064523"/>
    <lineage>
        <taxon>Bacteria</taxon>
        <taxon>Bacillati</taxon>
        <taxon>Actinomycetota</taxon>
        <taxon>Actinomycetes</taxon>
        <taxon>Micrococcales</taxon>
        <taxon>Microbacteriaceae</taxon>
        <taxon>Antiquaquibacter</taxon>
    </lineage>
</organism>
<evidence type="ECO:0000259" key="4">
    <source>
        <dbReference type="PROSITE" id="PS51677"/>
    </source>
</evidence>
<accession>A0ABT9BMX7</accession>